<dbReference type="SUPFAM" id="SSF52833">
    <property type="entry name" value="Thioredoxin-like"/>
    <property type="match status" value="1"/>
</dbReference>
<dbReference type="GO" id="GO:0030313">
    <property type="term" value="C:cell envelope"/>
    <property type="evidence" value="ECO:0007669"/>
    <property type="project" value="UniProtKB-SubCell"/>
</dbReference>
<dbReference type="InterPro" id="IPR013740">
    <property type="entry name" value="Redoxin"/>
</dbReference>
<accession>A0A090VM42</accession>
<evidence type="ECO:0000259" key="5">
    <source>
        <dbReference type="PROSITE" id="PS51352"/>
    </source>
</evidence>
<evidence type="ECO:0000256" key="3">
    <source>
        <dbReference type="ARBA" id="ARBA00023157"/>
    </source>
</evidence>
<dbReference type="CDD" id="cd02966">
    <property type="entry name" value="TlpA_like_family"/>
    <property type="match status" value="1"/>
</dbReference>
<keyword evidence="2" id="KW-0201">Cytochrome c-type biogenesis</keyword>
<dbReference type="PANTHER" id="PTHR42852">
    <property type="entry name" value="THIOL:DISULFIDE INTERCHANGE PROTEIN DSBE"/>
    <property type="match status" value="1"/>
</dbReference>
<dbReference type="EMBL" id="BBNQ01000033">
    <property type="protein sequence ID" value="GAL65083.1"/>
    <property type="molecule type" value="Genomic_DNA"/>
</dbReference>
<comment type="subcellular location">
    <subcellularLocation>
        <location evidence="1">Cell envelope</location>
    </subcellularLocation>
</comment>
<dbReference type="GO" id="GO:0017004">
    <property type="term" value="P:cytochrome complex assembly"/>
    <property type="evidence" value="ECO:0007669"/>
    <property type="project" value="UniProtKB-KW"/>
</dbReference>
<evidence type="ECO:0000256" key="2">
    <source>
        <dbReference type="ARBA" id="ARBA00022748"/>
    </source>
</evidence>
<dbReference type="OrthoDB" id="743079at2"/>
<keyword evidence="3" id="KW-1015">Disulfide bond</keyword>
<sequence length="463" mass="52709">MKNMKNIICVLSFVLTIISCKEEAPKDYILLSGTILDAPSKEFRLSHKDAKGRFTVKTAEDGAFICDTIFSGTGTYRFSGKGMNRIDIYLANGGEYNLTTDGKDMRSTSVLTGPDSNASKYLLTEDSRRDRLRGDFEEFNNLNESDFSAKASMIKENLIKYLDSFPDLPSEFAQFEREQLNNYYLLSLVRYQGRHGRNLKQPDFRVSKEFLKPLEGVDFTNEEAYKHRGWYDELVEEYFVLKAVELADKEGIDKYLAKLKVFGEIPNDYIKNDLLEAASKYDIAYTDDMDAYYRTFMAVSTSTENNKVFTKKYDDLKKLSKGAPSPVFTDYVNNAGGTSSLSDFKGKHVYIDVWATWCGPCLAEVPALKKIEKQYHGKNIEFVSISIDTQDKREAWSKMIADKALGGVQLLADKDWSTDFIKAYKINSIPRFILLDPKGNIVSWNAPRPSKEELITLFNELGI</sequence>
<evidence type="ECO:0000256" key="1">
    <source>
        <dbReference type="ARBA" id="ARBA00004196"/>
    </source>
</evidence>
<dbReference type="Proteomes" id="UP000029644">
    <property type="component" value="Unassembled WGS sequence"/>
</dbReference>
<reference evidence="6 7" key="1">
    <citation type="journal article" date="2014" name="Genome Announc.">
        <title>Draft Genome Sequences of Marine Flavobacterium Algibacter lectus Strains SS8 and NR4.</title>
        <authorList>
            <person name="Takatani N."/>
            <person name="Nakanishi M."/>
            <person name="Meirelles P."/>
            <person name="Mino S."/>
            <person name="Suda W."/>
            <person name="Oshima K."/>
            <person name="Hattori M."/>
            <person name="Ohkuma M."/>
            <person name="Hosokawa M."/>
            <person name="Miyashita K."/>
            <person name="Thompson F.L."/>
            <person name="Niwa A."/>
            <person name="Sawabe T."/>
            <person name="Sawabe T."/>
        </authorList>
    </citation>
    <scope>NUCLEOTIDE SEQUENCE [LARGE SCALE GENOMIC DNA]</scope>
    <source>
        <strain evidence="6 7">JCM 19300</strain>
    </source>
</reference>
<organism evidence="6 7">
    <name type="scientific">Algibacter lectus</name>
    <dbReference type="NCBI Taxonomy" id="221126"/>
    <lineage>
        <taxon>Bacteria</taxon>
        <taxon>Pseudomonadati</taxon>
        <taxon>Bacteroidota</taxon>
        <taxon>Flavobacteriia</taxon>
        <taxon>Flavobacteriales</taxon>
        <taxon>Flavobacteriaceae</taxon>
        <taxon>Algibacter</taxon>
    </lineage>
</organism>
<evidence type="ECO:0000256" key="4">
    <source>
        <dbReference type="ARBA" id="ARBA00023284"/>
    </source>
</evidence>
<dbReference type="PANTHER" id="PTHR42852:SF6">
    <property type="entry name" value="THIOL:DISULFIDE INTERCHANGE PROTEIN DSBE"/>
    <property type="match status" value="1"/>
</dbReference>
<dbReference type="Gene3D" id="3.40.30.10">
    <property type="entry name" value="Glutaredoxin"/>
    <property type="match status" value="1"/>
</dbReference>
<dbReference type="PROSITE" id="PS51257">
    <property type="entry name" value="PROKAR_LIPOPROTEIN"/>
    <property type="match status" value="1"/>
</dbReference>
<dbReference type="InterPro" id="IPR050553">
    <property type="entry name" value="Thioredoxin_ResA/DsbE_sf"/>
</dbReference>
<feature type="domain" description="Thioredoxin" evidence="5">
    <location>
        <begin position="319"/>
        <end position="463"/>
    </location>
</feature>
<name>A0A090VM42_9FLAO</name>
<dbReference type="Pfam" id="PF08534">
    <property type="entry name" value="Redoxin"/>
    <property type="match status" value="1"/>
</dbReference>
<dbReference type="GO" id="GO:0016491">
    <property type="term" value="F:oxidoreductase activity"/>
    <property type="evidence" value="ECO:0007669"/>
    <property type="project" value="InterPro"/>
</dbReference>
<dbReference type="InterPro" id="IPR036249">
    <property type="entry name" value="Thioredoxin-like_sf"/>
</dbReference>
<keyword evidence="4" id="KW-0676">Redox-active center</keyword>
<dbReference type="PROSITE" id="PS51352">
    <property type="entry name" value="THIOREDOXIN_2"/>
    <property type="match status" value="1"/>
</dbReference>
<evidence type="ECO:0000313" key="6">
    <source>
        <dbReference type="EMBL" id="GAL65083.1"/>
    </source>
</evidence>
<gene>
    <name evidence="6" type="ORF">JCM19300_2843</name>
</gene>
<protein>
    <submittedName>
        <fullName evidence="6">Thiol:disulfide interchange protein</fullName>
    </submittedName>
</protein>
<dbReference type="InterPro" id="IPR013766">
    <property type="entry name" value="Thioredoxin_domain"/>
</dbReference>
<comment type="caution">
    <text evidence="6">The sequence shown here is derived from an EMBL/GenBank/DDBJ whole genome shotgun (WGS) entry which is preliminary data.</text>
</comment>
<evidence type="ECO:0000313" key="7">
    <source>
        <dbReference type="Proteomes" id="UP000029644"/>
    </source>
</evidence>
<dbReference type="AlphaFoldDB" id="A0A090VM42"/>
<proteinExistence type="predicted"/>